<feature type="modified residue" description="4-aspartylphosphate" evidence="2">
    <location>
        <position position="54"/>
    </location>
</feature>
<gene>
    <name evidence="4" type="ORF">C1707_11215</name>
    <name evidence="5" type="ORF">CFHF_02555</name>
</gene>
<evidence type="ECO:0000256" key="2">
    <source>
        <dbReference type="PROSITE-ProRule" id="PRU00169"/>
    </source>
</evidence>
<organism evidence="5 6">
    <name type="scientific">Caulobacter flavus</name>
    <dbReference type="NCBI Taxonomy" id="1679497"/>
    <lineage>
        <taxon>Bacteria</taxon>
        <taxon>Pseudomonadati</taxon>
        <taxon>Pseudomonadota</taxon>
        <taxon>Alphaproteobacteria</taxon>
        <taxon>Caulobacterales</taxon>
        <taxon>Caulobacteraceae</taxon>
        <taxon>Caulobacter</taxon>
    </lineage>
</organism>
<dbReference type="PANTHER" id="PTHR44591">
    <property type="entry name" value="STRESS RESPONSE REGULATOR PROTEIN 1"/>
    <property type="match status" value="1"/>
</dbReference>
<evidence type="ECO:0000259" key="3">
    <source>
        <dbReference type="PROSITE" id="PS50110"/>
    </source>
</evidence>
<sequence>MSPRRAIAVIDDDALVRSGLARLIRSFGLEVGVFGSAASFLASGPETWGCVVTDIHMPEISGLDLLRRLRTSHPDLPVVVVTAFPDMRDQAMAAGARDFLEKPCAPDRIEATLRRMLDEA</sequence>
<reference evidence="4 7" key="2">
    <citation type="submission" date="2018-01" db="EMBL/GenBank/DDBJ databases">
        <title>Complete genome sequence of Caulobacter flavus RHGG3.</title>
        <authorList>
            <person name="Yang E."/>
        </authorList>
    </citation>
    <scope>NUCLEOTIDE SEQUENCE [LARGE SCALE GENOMIC DNA]</scope>
    <source>
        <strain evidence="4 7">RHGG3</strain>
    </source>
</reference>
<accession>A0A2N5D1W2</accession>
<dbReference type="PROSITE" id="PS50110">
    <property type="entry name" value="RESPONSE_REGULATORY"/>
    <property type="match status" value="1"/>
</dbReference>
<dbReference type="KEGG" id="cfh:C1707_11215"/>
<dbReference type="PANTHER" id="PTHR44591:SF25">
    <property type="entry name" value="CHEMOTAXIS TWO-COMPONENT RESPONSE REGULATOR"/>
    <property type="match status" value="1"/>
</dbReference>
<dbReference type="EMBL" id="CP026100">
    <property type="protein sequence ID" value="AYV46791.1"/>
    <property type="molecule type" value="Genomic_DNA"/>
</dbReference>
<dbReference type="Proteomes" id="UP000281192">
    <property type="component" value="Chromosome"/>
</dbReference>
<name>A0A2N5D1W2_9CAUL</name>
<dbReference type="SMART" id="SM00448">
    <property type="entry name" value="REC"/>
    <property type="match status" value="1"/>
</dbReference>
<dbReference type="InterPro" id="IPR050595">
    <property type="entry name" value="Bact_response_regulator"/>
</dbReference>
<keyword evidence="7" id="KW-1185">Reference proteome</keyword>
<dbReference type="InterPro" id="IPR001789">
    <property type="entry name" value="Sig_transdc_resp-reg_receiver"/>
</dbReference>
<dbReference type="OrthoDB" id="9782655at2"/>
<dbReference type="SUPFAM" id="SSF52172">
    <property type="entry name" value="CheY-like"/>
    <property type="match status" value="1"/>
</dbReference>
<evidence type="ECO:0000313" key="4">
    <source>
        <dbReference type="EMBL" id="AYV46791.1"/>
    </source>
</evidence>
<evidence type="ECO:0000313" key="7">
    <source>
        <dbReference type="Proteomes" id="UP000281192"/>
    </source>
</evidence>
<keyword evidence="1 2" id="KW-0597">Phosphoprotein</keyword>
<protein>
    <submittedName>
        <fullName evidence="5">Two-component system response regulator</fullName>
    </submittedName>
</protein>
<feature type="domain" description="Response regulatory" evidence="3">
    <location>
        <begin position="6"/>
        <end position="117"/>
    </location>
</feature>
<dbReference type="Proteomes" id="UP000234483">
    <property type="component" value="Unassembled WGS sequence"/>
</dbReference>
<dbReference type="Gene3D" id="3.40.50.2300">
    <property type="match status" value="1"/>
</dbReference>
<dbReference type="AlphaFoldDB" id="A0A2N5D1W2"/>
<dbReference type="InterPro" id="IPR011006">
    <property type="entry name" value="CheY-like_superfamily"/>
</dbReference>
<dbReference type="Pfam" id="PF00072">
    <property type="entry name" value="Response_reg"/>
    <property type="match status" value="1"/>
</dbReference>
<proteinExistence type="predicted"/>
<evidence type="ECO:0000256" key="1">
    <source>
        <dbReference type="ARBA" id="ARBA00022553"/>
    </source>
</evidence>
<reference evidence="5 6" key="1">
    <citation type="submission" date="2017-12" db="EMBL/GenBank/DDBJ databases">
        <title>The genome sequence of Caulobacter flavus CGMCC1 15093.</title>
        <authorList>
            <person name="Gao J."/>
            <person name="Mao X."/>
            <person name="Sun J."/>
        </authorList>
    </citation>
    <scope>NUCLEOTIDE SEQUENCE [LARGE SCALE GENOMIC DNA]</scope>
    <source>
        <strain evidence="5 6">CGMCC1 15093</strain>
    </source>
</reference>
<evidence type="ECO:0000313" key="6">
    <source>
        <dbReference type="Proteomes" id="UP000234483"/>
    </source>
</evidence>
<dbReference type="GO" id="GO:0000160">
    <property type="term" value="P:phosphorelay signal transduction system"/>
    <property type="evidence" value="ECO:0007669"/>
    <property type="project" value="InterPro"/>
</dbReference>
<dbReference type="EMBL" id="PJRQ01000007">
    <property type="protein sequence ID" value="PLR20067.1"/>
    <property type="molecule type" value="Genomic_DNA"/>
</dbReference>
<dbReference type="RefSeq" id="WP_101711461.1">
    <property type="nucleotide sequence ID" value="NZ_CP026100.1"/>
</dbReference>
<evidence type="ECO:0000313" key="5">
    <source>
        <dbReference type="EMBL" id="PLR20067.1"/>
    </source>
</evidence>